<organism evidence="3">
    <name type="scientific">Achromobacter sp. HNDS-1</name>
    <dbReference type="NCBI Taxonomy" id="3151598"/>
    <lineage>
        <taxon>Bacteria</taxon>
        <taxon>Pseudomonadati</taxon>
        <taxon>Pseudomonadota</taxon>
        <taxon>Betaproteobacteria</taxon>
        <taxon>Burkholderiales</taxon>
        <taxon>Alcaligenaceae</taxon>
        <taxon>Achromobacter</taxon>
    </lineage>
</organism>
<protein>
    <submittedName>
        <fullName evidence="3">Phage tail length tape measure family protein</fullName>
    </submittedName>
</protein>
<dbReference type="KEGG" id="achh:ABFG95_06010"/>
<dbReference type="PANTHER" id="PTHR12460">
    <property type="entry name" value="CYCLIN-DEPENDENT KINASE INHIBITOR-RELATED PROTEIN"/>
    <property type="match status" value="1"/>
</dbReference>
<feature type="domain" description="Bacteriophage tail tape measure N-terminal" evidence="2">
    <location>
        <begin position="133"/>
        <end position="335"/>
    </location>
</feature>
<reference evidence="3" key="1">
    <citation type="submission" date="2024-05" db="EMBL/GenBank/DDBJ databases">
        <title>Transcriptome analysis of the degradation process of organic nitrogen by two heterotrophic nitrifying and aerobic denitrifying bacteria, Achromobacter sp. HNDS-1 and Enterobacter sp. HNDS-6.</title>
        <authorList>
            <person name="Huang Y."/>
        </authorList>
    </citation>
    <scope>NUCLEOTIDE SEQUENCE</scope>
    <source>
        <strain evidence="3">HNDS-1</strain>
    </source>
</reference>
<dbReference type="PANTHER" id="PTHR12460:SF0">
    <property type="entry name" value="CID DOMAIN-CONTAINING PROTEIN-RELATED"/>
    <property type="match status" value="1"/>
</dbReference>
<name>A0AAU7LDW3_9BURK</name>
<keyword evidence="1" id="KW-0175">Coiled coil</keyword>
<dbReference type="GO" id="GO:0031124">
    <property type="term" value="P:mRNA 3'-end processing"/>
    <property type="evidence" value="ECO:0007669"/>
    <property type="project" value="TreeGrafter"/>
</dbReference>
<evidence type="ECO:0000256" key="1">
    <source>
        <dbReference type="SAM" id="Coils"/>
    </source>
</evidence>
<accession>A0AAU7LDW3</accession>
<dbReference type="InterPro" id="IPR009628">
    <property type="entry name" value="Phage_tape_measure_N"/>
</dbReference>
<evidence type="ECO:0000313" key="3">
    <source>
        <dbReference type="EMBL" id="XBP00030.1"/>
    </source>
</evidence>
<sequence length="1865" mass="196929">MTDELTRSVIRVDGDASGLTAAMAEVTQETGKAKKSLAALGRDASQGMTKAAEEGTQAGRKLERATQSLVNQIERQIAVTGAGARGTASYYVELAKQRGIDANQLKPYLDQLEAVTRKQAEAKAAIQGTAPAVEQMGMSAKATAAAMRGLPAQFTDIIVSLQGGQRPMTVLMQQGGQLKDMFGGLGPAARAMGSYIAGLVNPFTLAAGAVAFLGAAYLKGVDESQAFNRTVIQTGGVAGVTAGQLQDMARRVGDVVGTQGKAADALNLFASSAKVGAENMEQFTAAAVRWEKVTGAAVADTVQNFVELGKSPLEAALKLNEGMNFLTATTYEQIRALERQGKTAEAASVAQRAYADALNDRAPKLSQNLGVLERAWKGVSDTARGAWDAMLDIGRAGTLEERITKQAATVQALESKLQARLARGGATGNMAELIKAAATEQERLEREYFEAQGKAQAERDRRKALDQTQFRADYLDDDSRNTKPQQRQRAIEKEAAAFRKAVEGLKEGTDEYRKVYAAHKIKLADIDKQFEDKDAGKGPSGAESEIARLRARIAEEKALAVELDQRGLHTSKLNEYERRSAEIGELLKGTLKSHVRASLERTKALATEAGALMRANAETKAFQESREKYFASLEDGVAKIAQEAQSVEDQVATYGLSKAALEQLTIARLEERKAALQGFDGSEREVELIEKEIDARKRLGAAIRQKDIKDAQKKATDEMARDWERTVDKYGDVFRQGFADMMNNGKDGWKSFTKSLVTTFKTTVADQIYRMFAQPFVATIVGNLAGVMGGNAGGGVLGGAAGAQGAVGGGLSLMNALSVARTAYSALTGGFTATLASGISSIGSAIGSSAAQHFALGMTGQGASLAAGLAGPTTAGSSAAAAGSMMASAIPVAGWIAAGMMVNRSLFRAGWDPGNGTMAPIAKYNPITGPSLWTDKALRAVGVSGEWASMLSGSAIIARAFGRGPKQYGDTTMVGDFNSLGFNGYTSTPWKQKGGWFRSNRTGTQIGALDNDFLSDVGAAFEQMKTNAAGLAEAVGVSASSLATYSDQFRIKLTKDQEENQKLLDEALANIGENMVRSLVPNIADFSKENETASATLQRLGANLGAANRALKLLDLKLYDVSVSGAATASKLVDAFGSIDAMSQATAQYYQLYYSEAERAKLSLADMADSLKGVNMALPNTMEELRGMVSALDLTTDAGRKAYVALLAIAPEFAAVMEATTRRGQEASGKLLEAFTGRGALAGALDGAALKAMLLADSLTQVGTSTGQISRLFLDLDSGLLDFSVSNTRLDGSLSGAQEASLSLVDQMEVLRSTIGGTVIDFEGLAGALEKVDTDVFVATLTAAFEQLATRMRSLLDSIANERIAVRQAAQQVLDPGAMSPEAIRKGIQEIATALLSNAGLVAAGAQLNYADSVLAQKLSARNAAEQSYNSVKASHDTATGNLDAAQQRASDAQAWLDKLNWDIYAPKTVPYKKKNWKELDAARSVAQAQLPAAQQALAQAQAALAAAQAAAAAAPSAAEVSRLQAAYASAVTEAASAQAVATEAANKARTEQTAYADALQKFALDASKSVGKLGELRAETLRYYEAQKALANLLAEGAKGLRKTVKDYRVSQLSPEDQFANLQADYAKAYAKAMGADGEELAGYADELNNLMLPMLEAAKGAFSSDEQYQAFIATALARAEAVAGRMDAVAPKDYQKQSLDLLAEIDAKLLELEKSALSGDQVLTNAINAARDATVNGLRQVVNALTGRAVAAFAKGGFHTGGLRLVGENGPELEVTGPSRIFNADQTRAILAGGDDSQVLVLLRALLQEQQRLREEVENLRIEARATASNTGKTARQLDRIEADGLVVRPDGVEALRVEVTNG</sequence>
<dbReference type="GO" id="GO:0000993">
    <property type="term" value="F:RNA polymerase II complex binding"/>
    <property type="evidence" value="ECO:0007669"/>
    <property type="project" value="TreeGrafter"/>
</dbReference>
<proteinExistence type="predicted"/>
<feature type="coiled-coil region" evidence="1">
    <location>
        <begin position="1802"/>
        <end position="1832"/>
    </location>
</feature>
<dbReference type="Pfam" id="PF06791">
    <property type="entry name" value="TMP_2"/>
    <property type="match status" value="1"/>
</dbReference>
<dbReference type="EMBL" id="CP157584">
    <property type="protein sequence ID" value="XBP00030.1"/>
    <property type="molecule type" value="Genomic_DNA"/>
</dbReference>
<feature type="coiled-coil region" evidence="1">
    <location>
        <begin position="434"/>
        <end position="461"/>
    </location>
</feature>
<dbReference type="RefSeq" id="WP_348995575.1">
    <property type="nucleotide sequence ID" value="NZ_CP157584.1"/>
</dbReference>
<evidence type="ECO:0000259" key="2">
    <source>
        <dbReference type="Pfam" id="PF06791"/>
    </source>
</evidence>
<gene>
    <name evidence="3" type="ORF">ABFG95_06010</name>
</gene>